<dbReference type="EMBL" id="CAJJDN010000063">
    <property type="protein sequence ID" value="CAD8094890.1"/>
    <property type="molecule type" value="Genomic_DNA"/>
</dbReference>
<keyword evidence="3" id="KW-1185">Reference proteome</keyword>
<protein>
    <submittedName>
        <fullName evidence="2">Uncharacterized protein</fullName>
    </submittedName>
</protein>
<evidence type="ECO:0000313" key="2">
    <source>
        <dbReference type="EMBL" id="CAD8094890.1"/>
    </source>
</evidence>
<name>A0A8S1NST1_9CILI</name>
<comment type="caution">
    <text evidence="2">The sequence shown here is derived from an EMBL/GenBank/DDBJ whole genome shotgun (WGS) entry which is preliminary data.</text>
</comment>
<dbReference type="OrthoDB" id="287934at2759"/>
<dbReference type="AlphaFoldDB" id="A0A8S1NST1"/>
<accession>A0A8S1NST1</accession>
<organism evidence="2 3">
    <name type="scientific">Paramecium sonneborni</name>
    <dbReference type="NCBI Taxonomy" id="65129"/>
    <lineage>
        <taxon>Eukaryota</taxon>
        <taxon>Sar</taxon>
        <taxon>Alveolata</taxon>
        <taxon>Ciliophora</taxon>
        <taxon>Intramacronucleata</taxon>
        <taxon>Oligohymenophorea</taxon>
        <taxon>Peniculida</taxon>
        <taxon>Parameciidae</taxon>
        <taxon>Paramecium</taxon>
    </lineage>
</organism>
<evidence type="ECO:0000313" key="3">
    <source>
        <dbReference type="Proteomes" id="UP000692954"/>
    </source>
</evidence>
<proteinExistence type="predicted"/>
<keyword evidence="1" id="KW-0175">Coiled coil</keyword>
<gene>
    <name evidence="2" type="ORF">PSON_ATCC_30995.1.T0630118</name>
</gene>
<dbReference type="Proteomes" id="UP000692954">
    <property type="component" value="Unassembled WGS sequence"/>
</dbReference>
<feature type="coiled-coil region" evidence="1">
    <location>
        <begin position="55"/>
        <end position="109"/>
    </location>
</feature>
<evidence type="ECO:0000256" key="1">
    <source>
        <dbReference type="SAM" id="Coils"/>
    </source>
</evidence>
<sequence>MRRTMEVEEQNFEAEEWGIAQQMQRILGEIHYLMSEQIINIQYYSDHPQIYYQVKAQLEKKEDSVNSRLENYKKLYLQFIGGKQIYHQISQLTKDNKLLNNKVQKLLYKEFQQIYLVENPLNYEIEEIKDPKFQKEKENQIIYYRRKDEQYKWFFVRVIKNVDIIRNLIQNQFQTQMAISILDIEVFLCDGSQKMEKQDKQHELEIMKQVNQWFKQLIFNVQNKKLSRKNFTEIIQYIEETLKILFKGLKCSTCNQVFIQTENGNFVQPYVKISDIDQLHHFSCLFK</sequence>
<reference evidence="2" key="1">
    <citation type="submission" date="2021-01" db="EMBL/GenBank/DDBJ databases">
        <authorList>
            <consortium name="Genoscope - CEA"/>
            <person name="William W."/>
        </authorList>
    </citation>
    <scope>NUCLEOTIDE SEQUENCE</scope>
</reference>